<protein>
    <submittedName>
        <fullName evidence="2">Uncharacterized protein</fullName>
    </submittedName>
</protein>
<dbReference type="InParanoid" id="E9HYW1"/>
<reference evidence="2 3" key="1">
    <citation type="journal article" date="2011" name="Science">
        <title>The ecoresponsive genome of Daphnia pulex.</title>
        <authorList>
            <person name="Colbourne J.K."/>
            <person name="Pfrender M.E."/>
            <person name="Gilbert D."/>
            <person name="Thomas W.K."/>
            <person name="Tucker A."/>
            <person name="Oakley T.H."/>
            <person name="Tokishita S."/>
            <person name="Aerts A."/>
            <person name="Arnold G.J."/>
            <person name="Basu M.K."/>
            <person name="Bauer D.J."/>
            <person name="Caceres C.E."/>
            <person name="Carmel L."/>
            <person name="Casola C."/>
            <person name="Choi J.H."/>
            <person name="Detter J.C."/>
            <person name="Dong Q."/>
            <person name="Dusheyko S."/>
            <person name="Eads B.D."/>
            <person name="Frohlich T."/>
            <person name="Geiler-Samerotte K.A."/>
            <person name="Gerlach D."/>
            <person name="Hatcher P."/>
            <person name="Jogdeo S."/>
            <person name="Krijgsveld J."/>
            <person name="Kriventseva E.V."/>
            <person name="Kultz D."/>
            <person name="Laforsch C."/>
            <person name="Lindquist E."/>
            <person name="Lopez J."/>
            <person name="Manak J.R."/>
            <person name="Muller J."/>
            <person name="Pangilinan J."/>
            <person name="Patwardhan R.P."/>
            <person name="Pitluck S."/>
            <person name="Pritham E.J."/>
            <person name="Rechtsteiner A."/>
            <person name="Rho M."/>
            <person name="Rogozin I.B."/>
            <person name="Sakarya O."/>
            <person name="Salamov A."/>
            <person name="Schaack S."/>
            <person name="Shapiro H."/>
            <person name="Shiga Y."/>
            <person name="Skalitzky C."/>
            <person name="Smith Z."/>
            <person name="Souvorov A."/>
            <person name="Sung W."/>
            <person name="Tang Z."/>
            <person name="Tsuchiya D."/>
            <person name="Tu H."/>
            <person name="Vos H."/>
            <person name="Wang M."/>
            <person name="Wolf Y.I."/>
            <person name="Yamagata H."/>
            <person name="Yamada T."/>
            <person name="Ye Y."/>
            <person name="Shaw J.R."/>
            <person name="Andrews J."/>
            <person name="Crease T.J."/>
            <person name="Tang H."/>
            <person name="Lucas S.M."/>
            <person name="Robertson H.M."/>
            <person name="Bork P."/>
            <person name="Koonin E.V."/>
            <person name="Zdobnov E.M."/>
            <person name="Grigoriev I.V."/>
            <person name="Lynch M."/>
            <person name="Boore J.L."/>
        </authorList>
    </citation>
    <scope>NUCLEOTIDE SEQUENCE [LARGE SCALE GENOMIC DNA]</scope>
</reference>
<name>E9HYW1_DAPPU</name>
<evidence type="ECO:0000313" key="3">
    <source>
        <dbReference type="Proteomes" id="UP000000305"/>
    </source>
</evidence>
<feature type="compositionally biased region" description="Basic and acidic residues" evidence="1">
    <location>
        <begin position="176"/>
        <end position="188"/>
    </location>
</feature>
<sequence length="197" mass="22844">MDQTFVMATNNMVDVYGTSSHKQQCRRVPQFLKSGSCNSQSVSGKIYSVNESRGRKDRLESQIIVARATTTKDKKEGEMPMHMIYAKMVKKIEKKSMMRKEGKLAKRLSGWPSWDFRRKSRSLGKPFKEEEENRLRCQDYERTGRCPCPRCLCPYTHGYVPPCAVHEALMDIERFRPQQPERIDEAKNTQKGPSPFT</sequence>
<dbReference type="EMBL" id="GL733232">
    <property type="protein sequence ID" value="EFX63069.1"/>
    <property type="molecule type" value="Genomic_DNA"/>
</dbReference>
<dbReference type="HOGENOM" id="CLU_1385460_0_0_1"/>
<dbReference type="AlphaFoldDB" id="E9HYW1"/>
<feature type="region of interest" description="Disordered" evidence="1">
    <location>
        <begin position="176"/>
        <end position="197"/>
    </location>
</feature>
<gene>
    <name evidence="2" type="ORF">DAPPUDRAFT_119560</name>
</gene>
<evidence type="ECO:0000256" key="1">
    <source>
        <dbReference type="SAM" id="MobiDB-lite"/>
    </source>
</evidence>
<dbReference type="KEGG" id="dpx:DAPPUDRAFT_119560"/>
<evidence type="ECO:0000313" key="2">
    <source>
        <dbReference type="EMBL" id="EFX63069.1"/>
    </source>
</evidence>
<accession>E9HYW1</accession>
<keyword evidence="3" id="KW-1185">Reference proteome</keyword>
<dbReference type="Proteomes" id="UP000000305">
    <property type="component" value="Unassembled WGS sequence"/>
</dbReference>
<proteinExistence type="predicted"/>
<organism evidence="2 3">
    <name type="scientific">Daphnia pulex</name>
    <name type="common">Water flea</name>
    <dbReference type="NCBI Taxonomy" id="6669"/>
    <lineage>
        <taxon>Eukaryota</taxon>
        <taxon>Metazoa</taxon>
        <taxon>Ecdysozoa</taxon>
        <taxon>Arthropoda</taxon>
        <taxon>Crustacea</taxon>
        <taxon>Branchiopoda</taxon>
        <taxon>Diplostraca</taxon>
        <taxon>Cladocera</taxon>
        <taxon>Anomopoda</taxon>
        <taxon>Daphniidae</taxon>
        <taxon>Daphnia</taxon>
    </lineage>
</organism>